<evidence type="ECO:0000256" key="12">
    <source>
        <dbReference type="NCBIfam" id="TIGR03461"/>
    </source>
</evidence>
<dbReference type="Gene3D" id="3.20.10.10">
    <property type="entry name" value="D-amino Acid Aminotransferase, subunit A, domain 2"/>
    <property type="match status" value="1"/>
</dbReference>
<dbReference type="SUPFAM" id="SSF56752">
    <property type="entry name" value="D-aminoacid aminotransferase-like PLP-dependent enzymes"/>
    <property type="match status" value="1"/>
</dbReference>
<evidence type="ECO:0000256" key="7">
    <source>
        <dbReference type="ARBA" id="ARBA00035633"/>
    </source>
</evidence>
<keyword evidence="4 14" id="KW-0663">Pyridoxal phosphate</keyword>
<name>A0AA47KJ07_9GAMM</name>
<dbReference type="GO" id="GO:0046656">
    <property type="term" value="P:folic acid biosynthetic process"/>
    <property type="evidence" value="ECO:0007669"/>
    <property type="project" value="UniProtKB-KW"/>
</dbReference>
<dbReference type="PANTHER" id="PTHR42743">
    <property type="entry name" value="AMINO-ACID AMINOTRANSFERASE"/>
    <property type="match status" value="1"/>
</dbReference>
<keyword evidence="5" id="KW-0289">Folate biosynthesis</keyword>
<dbReference type="EC" id="4.1.3.38" evidence="8 12"/>
<dbReference type="EMBL" id="CP114588">
    <property type="protein sequence ID" value="WBA07816.1"/>
    <property type="molecule type" value="Genomic_DNA"/>
</dbReference>
<dbReference type="InterPro" id="IPR043131">
    <property type="entry name" value="BCAT-like_N"/>
</dbReference>
<dbReference type="CDD" id="cd01559">
    <property type="entry name" value="ADCL_like"/>
    <property type="match status" value="1"/>
</dbReference>
<dbReference type="RefSeq" id="WP_269578410.1">
    <property type="nucleotide sequence ID" value="NZ_CP114588.1"/>
</dbReference>
<keyword evidence="6 15" id="KW-0456">Lyase</keyword>
<gene>
    <name evidence="15" type="primary">pabC</name>
    <name evidence="15" type="ORF">N8M53_08140</name>
</gene>
<evidence type="ECO:0000256" key="13">
    <source>
        <dbReference type="RuleBase" id="RU004106"/>
    </source>
</evidence>
<dbReference type="Pfam" id="PF01063">
    <property type="entry name" value="Aminotran_4"/>
    <property type="match status" value="1"/>
</dbReference>
<dbReference type="GO" id="GO:0008153">
    <property type="term" value="P:4-aminobenzoate biosynthetic process"/>
    <property type="evidence" value="ECO:0007669"/>
    <property type="project" value="UniProtKB-UniRule"/>
</dbReference>
<comment type="similarity">
    <text evidence="2 13">Belongs to the class-IV pyridoxal-phosphate-dependent aminotransferase family.</text>
</comment>
<dbReference type="GO" id="GO:0008696">
    <property type="term" value="F:4-amino-4-deoxychorismate lyase activity"/>
    <property type="evidence" value="ECO:0007669"/>
    <property type="project" value="UniProtKB-UniRule"/>
</dbReference>
<evidence type="ECO:0000256" key="9">
    <source>
        <dbReference type="ARBA" id="ARBA00049529"/>
    </source>
</evidence>
<comment type="cofactor">
    <cofactor evidence="1 14">
        <name>pyridoxal 5'-phosphate</name>
        <dbReference type="ChEBI" id="CHEBI:597326"/>
    </cofactor>
</comment>
<dbReference type="InterPro" id="IPR018300">
    <property type="entry name" value="Aminotrans_IV_CS"/>
</dbReference>
<reference evidence="15" key="1">
    <citation type="submission" date="2022-09" db="EMBL/GenBank/DDBJ databases">
        <authorList>
            <person name="Li Z.-J."/>
        </authorList>
    </citation>
    <scope>NUCLEOTIDE SEQUENCE</scope>
    <source>
        <strain evidence="15">TGB11</strain>
    </source>
</reference>
<dbReference type="InterPro" id="IPR050571">
    <property type="entry name" value="Class-IV_PLP-Dep_Aminotrnsfr"/>
</dbReference>
<dbReference type="Gene3D" id="3.30.470.10">
    <property type="match status" value="1"/>
</dbReference>
<evidence type="ECO:0000256" key="8">
    <source>
        <dbReference type="ARBA" id="ARBA00035676"/>
    </source>
</evidence>
<comment type="catalytic activity">
    <reaction evidence="9">
        <text>4-amino-4-deoxychorismate = 4-aminobenzoate + pyruvate + H(+)</text>
        <dbReference type="Rhea" id="RHEA:16201"/>
        <dbReference type="ChEBI" id="CHEBI:15361"/>
        <dbReference type="ChEBI" id="CHEBI:15378"/>
        <dbReference type="ChEBI" id="CHEBI:17836"/>
        <dbReference type="ChEBI" id="CHEBI:58406"/>
        <dbReference type="EC" id="4.1.3.38"/>
    </reaction>
</comment>
<sequence>MYWVNGHPCRELAVADRGLQFGDGCFTTGHVYQGLLLDRDAHILRLQSTCERLAIHGVDWSVLATMLDQACQHSQDEQVLKVIITRGQGGRGYSPKGCSSPTVIVSLHPYPHHYHHWQQHGVALATTHIQLGASPFAGLKHLNRLEQVRLKLALEDAEADDFVVADMFGNLVETSASNLFWCQDHVIYTPDLAYAGVAGLMREKVMAVIEGFTDYQCKTVAVDETALWRADEVFICNALMKVVPVTAINETSYKTHTLTRRLQQRLNAC</sequence>
<dbReference type="Proteomes" id="UP001164748">
    <property type="component" value="Chromosome"/>
</dbReference>
<evidence type="ECO:0000256" key="11">
    <source>
        <dbReference type="ARBA" id="ARBA00069174"/>
    </source>
</evidence>
<evidence type="ECO:0000313" key="15">
    <source>
        <dbReference type="EMBL" id="WBA07816.1"/>
    </source>
</evidence>
<dbReference type="NCBIfam" id="TIGR03461">
    <property type="entry name" value="pabC_Proteo"/>
    <property type="match status" value="1"/>
</dbReference>
<accession>A0AA47KJ07</accession>
<proteinExistence type="inferred from homology"/>
<evidence type="ECO:0000256" key="5">
    <source>
        <dbReference type="ARBA" id="ARBA00022909"/>
    </source>
</evidence>
<dbReference type="NCBIfam" id="NF004761">
    <property type="entry name" value="PRK06092.1"/>
    <property type="match status" value="1"/>
</dbReference>
<evidence type="ECO:0000313" key="16">
    <source>
        <dbReference type="Proteomes" id="UP001164748"/>
    </source>
</evidence>
<dbReference type="PROSITE" id="PS00770">
    <property type="entry name" value="AA_TRANSFER_CLASS_4"/>
    <property type="match status" value="1"/>
</dbReference>
<dbReference type="AlphaFoldDB" id="A0AA47KJ07"/>
<dbReference type="GO" id="GO:0030170">
    <property type="term" value="F:pyridoxal phosphate binding"/>
    <property type="evidence" value="ECO:0007669"/>
    <property type="project" value="InterPro"/>
</dbReference>
<evidence type="ECO:0000256" key="3">
    <source>
        <dbReference type="ARBA" id="ARBA00011738"/>
    </source>
</evidence>
<evidence type="ECO:0000256" key="1">
    <source>
        <dbReference type="ARBA" id="ARBA00001933"/>
    </source>
</evidence>
<comment type="subunit">
    <text evidence="3">Homodimer.</text>
</comment>
<dbReference type="GO" id="GO:0005829">
    <property type="term" value="C:cytosol"/>
    <property type="evidence" value="ECO:0007669"/>
    <property type="project" value="TreeGrafter"/>
</dbReference>
<dbReference type="InterPro" id="IPR036038">
    <property type="entry name" value="Aminotransferase-like"/>
</dbReference>
<comment type="pathway">
    <text evidence="7">Cofactor biosynthesis; tetrahydrofolate biosynthesis; 4-aminobenzoate from chorismate: step 2/2.</text>
</comment>
<dbReference type="InterPro" id="IPR043132">
    <property type="entry name" value="BCAT-like_C"/>
</dbReference>
<comment type="function">
    <text evidence="10">Involved in the biosynthesis of p-aminobenzoate (PABA), a precursor of tetrahydrofolate. Converts 4-amino-4-deoxychorismate into 4-aminobenzoate (PABA) and pyruvate.</text>
</comment>
<evidence type="ECO:0000256" key="4">
    <source>
        <dbReference type="ARBA" id="ARBA00022898"/>
    </source>
</evidence>
<dbReference type="PANTHER" id="PTHR42743:SF2">
    <property type="entry name" value="AMINODEOXYCHORISMATE LYASE"/>
    <property type="match status" value="1"/>
</dbReference>
<dbReference type="InterPro" id="IPR017824">
    <property type="entry name" value="Aminodeoxychorismate_lyase_IV"/>
</dbReference>
<evidence type="ECO:0000256" key="14">
    <source>
        <dbReference type="RuleBase" id="RU004516"/>
    </source>
</evidence>
<dbReference type="InterPro" id="IPR001544">
    <property type="entry name" value="Aminotrans_IV"/>
</dbReference>
<evidence type="ECO:0000256" key="6">
    <source>
        <dbReference type="ARBA" id="ARBA00023239"/>
    </source>
</evidence>
<dbReference type="FunFam" id="3.20.10.10:FF:000002">
    <property type="entry name" value="D-alanine aminotransferase"/>
    <property type="match status" value="1"/>
</dbReference>
<protein>
    <recommendedName>
        <fullName evidence="11 12">Aminodeoxychorismate lyase</fullName>
        <ecNumber evidence="8 12">4.1.3.38</ecNumber>
    </recommendedName>
</protein>
<evidence type="ECO:0000256" key="10">
    <source>
        <dbReference type="ARBA" id="ARBA00054027"/>
    </source>
</evidence>
<organism evidence="15 16">
    <name type="scientific">Salinivibrio kushneri</name>
    <dbReference type="NCBI Taxonomy" id="1908198"/>
    <lineage>
        <taxon>Bacteria</taxon>
        <taxon>Pseudomonadati</taxon>
        <taxon>Pseudomonadota</taxon>
        <taxon>Gammaproteobacteria</taxon>
        <taxon>Vibrionales</taxon>
        <taxon>Vibrionaceae</taxon>
        <taxon>Salinivibrio</taxon>
    </lineage>
</organism>
<evidence type="ECO:0000256" key="2">
    <source>
        <dbReference type="ARBA" id="ARBA00009320"/>
    </source>
</evidence>